<name>A0ABN8JFQ0_9HYPH</name>
<dbReference type="PANTHER" id="PTHR45527">
    <property type="entry name" value="NONRIBOSOMAL PEPTIDE SYNTHETASE"/>
    <property type="match status" value="1"/>
</dbReference>
<dbReference type="InterPro" id="IPR025110">
    <property type="entry name" value="AMP-bd_C"/>
</dbReference>
<dbReference type="PANTHER" id="PTHR45527:SF10">
    <property type="entry name" value="PYOCHELIN SYNTHASE PCHF"/>
    <property type="match status" value="1"/>
</dbReference>
<evidence type="ECO:0000313" key="5">
    <source>
        <dbReference type="EMBL" id="CAH2395543.1"/>
    </source>
</evidence>
<evidence type="ECO:0000256" key="1">
    <source>
        <dbReference type="ARBA" id="ARBA00004924"/>
    </source>
</evidence>
<accession>A0ABN8JFQ0</accession>
<evidence type="ECO:0008006" key="7">
    <source>
        <dbReference type="Google" id="ProtNLM"/>
    </source>
</evidence>
<dbReference type="InterPro" id="IPR020845">
    <property type="entry name" value="AMP-binding_CS"/>
</dbReference>
<comment type="pathway">
    <text evidence="1">Siderophore biosynthesis.</text>
</comment>
<dbReference type="SUPFAM" id="SSF56801">
    <property type="entry name" value="Acetyl-CoA synthetase-like"/>
    <property type="match status" value="1"/>
</dbReference>
<dbReference type="PROSITE" id="PS00455">
    <property type="entry name" value="AMP_BINDING"/>
    <property type="match status" value="1"/>
</dbReference>
<dbReference type="InterPro" id="IPR020459">
    <property type="entry name" value="AMP-binding"/>
</dbReference>
<evidence type="ECO:0000259" key="3">
    <source>
        <dbReference type="Pfam" id="PF00501"/>
    </source>
</evidence>
<feature type="domain" description="AMP-dependent synthetase/ligase" evidence="3">
    <location>
        <begin position="10"/>
        <end position="383"/>
    </location>
</feature>
<evidence type="ECO:0000259" key="4">
    <source>
        <dbReference type="Pfam" id="PF13193"/>
    </source>
</evidence>
<protein>
    <recommendedName>
        <fullName evidence="7">D-alanine--poly(Phosphoribitol) ligase</fullName>
    </recommendedName>
</protein>
<keyword evidence="6" id="KW-1185">Reference proteome</keyword>
<dbReference type="Proteomes" id="UP001153050">
    <property type="component" value="Unassembled WGS sequence"/>
</dbReference>
<dbReference type="InterPro" id="IPR000873">
    <property type="entry name" value="AMP-dep_synth/lig_dom"/>
</dbReference>
<keyword evidence="2" id="KW-0436">Ligase</keyword>
<dbReference type="Pfam" id="PF13193">
    <property type="entry name" value="AMP-binding_C"/>
    <property type="match status" value="1"/>
</dbReference>
<reference evidence="5 6" key="1">
    <citation type="submission" date="2022-03" db="EMBL/GenBank/DDBJ databases">
        <authorList>
            <person name="Brunel B."/>
        </authorList>
    </citation>
    <scope>NUCLEOTIDE SEQUENCE [LARGE SCALE GENOMIC DNA]</scope>
    <source>
        <strain evidence="5">STM5069sample</strain>
    </source>
</reference>
<dbReference type="NCBIfam" id="TIGR01733">
    <property type="entry name" value="AA-adenyl-dom"/>
    <property type="match status" value="1"/>
</dbReference>
<dbReference type="CDD" id="cd05930">
    <property type="entry name" value="A_NRPS"/>
    <property type="match status" value="1"/>
</dbReference>
<dbReference type="PRINTS" id="PR00154">
    <property type="entry name" value="AMPBINDING"/>
</dbReference>
<evidence type="ECO:0000256" key="2">
    <source>
        <dbReference type="ARBA" id="ARBA00022598"/>
    </source>
</evidence>
<dbReference type="Gene3D" id="3.30.300.30">
    <property type="match status" value="1"/>
</dbReference>
<dbReference type="Gene3D" id="3.40.50.12780">
    <property type="entry name" value="N-terminal domain of ligase-like"/>
    <property type="match status" value="1"/>
</dbReference>
<dbReference type="InterPro" id="IPR045851">
    <property type="entry name" value="AMP-bd_C_sf"/>
</dbReference>
<dbReference type="InterPro" id="IPR010071">
    <property type="entry name" value="AA_adenyl_dom"/>
</dbReference>
<gene>
    <name evidence="5" type="ORF">MES5069_110093</name>
</gene>
<dbReference type="InterPro" id="IPR042099">
    <property type="entry name" value="ANL_N_sf"/>
</dbReference>
<proteinExistence type="predicted"/>
<dbReference type="EMBL" id="CAKXZT010000013">
    <property type="protein sequence ID" value="CAH2395543.1"/>
    <property type="molecule type" value="Genomic_DNA"/>
</dbReference>
<comment type="caution">
    <text evidence="5">The sequence shown here is derived from an EMBL/GenBank/DDBJ whole genome shotgun (WGS) entry which is preliminary data.</text>
</comment>
<dbReference type="RefSeq" id="WP_254016538.1">
    <property type="nucleotide sequence ID" value="NZ_CAKXZT010000013.1"/>
</dbReference>
<sequence length="521" mass="57702">MTSATLHGYLEQSARRSPGTCAAVEASSGRQITYGEIDRLSSRVGDHLRRIGVRPADRVGICLPKSIASLAVLFGILKVGAAYVPVDSLAPPARNAFIFNDCGVRAIFVEASRAENLRYELARLAAEPRLLPLDWSDASSPLATYLARVEPEGGLTVEDESARPGPDSLAYVLYTSGSTGQPKGVMLTHRNGSSYVDWCSEILAPDESDRFSSHAPFHFDLSILDIFVPLKHGATVFLIGEELGKNPTRMASVIAERRLTIWYSTPSVLTLLVEHGSLDARDDHALRFILFAGEVFPVKHLRRLKAVVPRARYLNLYGPTETNVCTYYEIPQTIAEDRSAPFPIGRACSHVKARVIDANGRDVPRGQEGQLAISGAPVMLGYWNMPERTSAAFHVNSSGRWYRTGDVVIEDGDGVYTFRGRRDRMVKRRGYRIELGEIETALYRHPAISEVAAIARSEEAGVSIKVFYASRDGHALSLIDLKRFCAHNLPAYMAPDWFSHQQLLPKTSTDKIDYQHLMRME</sequence>
<feature type="domain" description="AMP-binding enzyme C-terminal" evidence="4">
    <location>
        <begin position="437"/>
        <end position="511"/>
    </location>
</feature>
<evidence type="ECO:0000313" key="6">
    <source>
        <dbReference type="Proteomes" id="UP001153050"/>
    </source>
</evidence>
<organism evidence="5 6">
    <name type="scientific">Mesorhizobium escarrei</name>
    <dbReference type="NCBI Taxonomy" id="666018"/>
    <lineage>
        <taxon>Bacteria</taxon>
        <taxon>Pseudomonadati</taxon>
        <taxon>Pseudomonadota</taxon>
        <taxon>Alphaproteobacteria</taxon>
        <taxon>Hyphomicrobiales</taxon>
        <taxon>Phyllobacteriaceae</taxon>
        <taxon>Mesorhizobium</taxon>
    </lineage>
</organism>
<dbReference type="Pfam" id="PF00501">
    <property type="entry name" value="AMP-binding"/>
    <property type="match status" value="1"/>
</dbReference>